<reference evidence="14" key="1">
    <citation type="journal article" date="2023" name="Mol. Phylogenet. Evol.">
        <title>Genome-scale phylogeny and comparative genomics of the fungal order Sordariales.</title>
        <authorList>
            <person name="Hensen N."/>
            <person name="Bonometti L."/>
            <person name="Westerberg I."/>
            <person name="Brannstrom I.O."/>
            <person name="Guillou S."/>
            <person name="Cros-Aarteil S."/>
            <person name="Calhoun S."/>
            <person name="Haridas S."/>
            <person name="Kuo A."/>
            <person name="Mondo S."/>
            <person name="Pangilinan J."/>
            <person name="Riley R."/>
            <person name="LaButti K."/>
            <person name="Andreopoulos B."/>
            <person name="Lipzen A."/>
            <person name="Chen C."/>
            <person name="Yan M."/>
            <person name="Daum C."/>
            <person name="Ng V."/>
            <person name="Clum A."/>
            <person name="Steindorff A."/>
            <person name="Ohm R.A."/>
            <person name="Martin F."/>
            <person name="Silar P."/>
            <person name="Natvig D.O."/>
            <person name="Lalanne C."/>
            <person name="Gautier V."/>
            <person name="Ament-Velasquez S.L."/>
            <person name="Kruys A."/>
            <person name="Hutchinson M.I."/>
            <person name="Powell A.J."/>
            <person name="Barry K."/>
            <person name="Miller A.N."/>
            <person name="Grigoriev I.V."/>
            <person name="Debuchy R."/>
            <person name="Gladieux P."/>
            <person name="Hiltunen Thoren M."/>
            <person name="Johannesson H."/>
        </authorList>
    </citation>
    <scope>NUCLEOTIDE SEQUENCE</scope>
    <source>
        <strain evidence="14">CBS 955.72</strain>
    </source>
</reference>
<evidence type="ECO:0000256" key="1">
    <source>
        <dbReference type="ARBA" id="ARBA00004173"/>
    </source>
</evidence>
<comment type="catalytic activity">
    <reaction evidence="12">
        <text>a 2,3-saturated acyl-[ACP] + NADP(+) = a (2E)-enoyl-[ACP] + NADPH + H(+)</text>
        <dbReference type="Rhea" id="RHEA:22564"/>
        <dbReference type="Rhea" id="RHEA-COMP:9925"/>
        <dbReference type="Rhea" id="RHEA-COMP:9926"/>
        <dbReference type="ChEBI" id="CHEBI:15378"/>
        <dbReference type="ChEBI" id="CHEBI:57783"/>
        <dbReference type="ChEBI" id="CHEBI:58349"/>
        <dbReference type="ChEBI" id="CHEBI:78784"/>
        <dbReference type="ChEBI" id="CHEBI:78785"/>
        <dbReference type="EC" id="1.3.1.104"/>
    </reaction>
</comment>
<keyword evidence="7" id="KW-0560">Oxidoreductase</keyword>
<keyword evidence="15" id="KW-1185">Reference proteome</keyword>
<evidence type="ECO:0000256" key="7">
    <source>
        <dbReference type="ARBA" id="ARBA00023002"/>
    </source>
</evidence>
<keyword evidence="3" id="KW-0444">Lipid biosynthesis</keyword>
<evidence type="ECO:0000256" key="10">
    <source>
        <dbReference type="ARBA" id="ARBA00023160"/>
    </source>
</evidence>
<dbReference type="PANTHER" id="PTHR43981:SF2">
    <property type="entry name" value="ENOYL-[ACYL-CARRIER-PROTEIN] REDUCTASE, MITOCHONDRIAL"/>
    <property type="match status" value="1"/>
</dbReference>
<keyword evidence="6" id="KW-0809">Transit peptide</keyword>
<keyword evidence="4" id="KW-0276">Fatty acid metabolism</keyword>
<dbReference type="CDD" id="cd08290">
    <property type="entry name" value="ETR"/>
    <property type="match status" value="1"/>
</dbReference>
<evidence type="ECO:0000256" key="8">
    <source>
        <dbReference type="ARBA" id="ARBA00023098"/>
    </source>
</evidence>
<gene>
    <name evidence="14" type="ORF">B0T25DRAFT_450031</name>
</gene>
<dbReference type="Pfam" id="PF08240">
    <property type="entry name" value="ADH_N"/>
    <property type="match status" value="1"/>
</dbReference>
<dbReference type="GO" id="GO:0006633">
    <property type="term" value="P:fatty acid biosynthetic process"/>
    <property type="evidence" value="ECO:0007669"/>
    <property type="project" value="UniProtKB-KW"/>
</dbReference>
<organism evidence="14 15">
    <name type="scientific">Lasiosphaeria hispida</name>
    <dbReference type="NCBI Taxonomy" id="260671"/>
    <lineage>
        <taxon>Eukaryota</taxon>
        <taxon>Fungi</taxon>
        <taxon>Dikarya</taxon>
        <taxon>Ascomycota</taxon>
        <taxon>Pezizomycotina</taxon>
        <taxon>Sordariomycetes</taxon>
        <taxon>Sordariomycetidae</taxon>
        <taxon>Sordariales</taxon>
        <taxon>Lasiosphaeriaceae</taxon>
        <taxon>Lasiosphaeria</taxon>
    </lineage>
</organism>
<protein>
    <recommendedName>
        <fullName evidence="11">enoyl-[acyl-carrier-protein] reductase</fullName>
        <ecNumber evidence="11">1.3.1.104</ecNumber>
    </recommendedName>
</protein>
<comment type="caution">
    <text evidence="14">The sequence shown here is derived from an EMBL/GenBank/DDBJ whole genome shotgun (WGS) entry which is preliminary data.</text>
</comment>
<evidence type="ECO:0000256" key="9">
    <source>
        <dbReference type="ARBA" id="ARBA00023128"/>
    </source>
</evidence>
<evidence type="ECO:0000313" key="15">
    <source>
        <dbReference type="Proteomes" id="UP001275084"/>
    </source>
</evidence>
<dbReference type="SUPFAM" id="SSF51735">
    <property type="entry name" value="NAD(P)-binding Rossmann-fold domains"/>
    <property type="match status" value="1"/>
</dbReference>
<comment type="subcellular location">
    <subcellularLocation>
        <location evidence="1">Mitochondrion</location>
    </subcellularLocation>
</comment>
<dbReference type="InterPro" id="IPR051034">
    <property type="entry name" value="Mito_Enoyl-ACP_Reductase"/>
</dbReference>
<dbReference type="SMART" id="SM00829">
    <property type="entry name" value="PKS_ER"/>
    <property type="match status" value="1"/>
</dbReference>
<name>A0AAJ0MFF8_9PEZI</name>
<dbReference type="AlphaFoldDB" id="A0AAJ0MFF8"/>
<evidence type="ECO:0000256" key="2">
    <source>
        <dbReference type="ARBA" id="ARBA00010371"/>
    </source>
</evidence>
<keyword evidence="9" id="KW-0496">Mitochondrion</keyword>
<dbReference type="InterPro" id="IPR011032">
    <property type="entry name" value="GroES-like_sf"/>
</dbReference>
<dbReference type="InterPro" id="IPR020843">
    <property type="entry name" value="ER"/>
</dbReference>
<comment type="similarity">
    <text evidence="2">Belongs to the zinc-containing alcohol dehydrogenase family. Quinone oxidoreductase subfamily.</text>
</comment>
<dbReference type="EC" id="1.3.1.104" evidence="11"/>
<evidence type="ECO:0000256" key="11">
    <source>
        <dbReference type="ARBA" id="ARBA00038963"/>
    </source>
</evidence>
<evidence type="ECO:0000259" key="13">
    <source>
        <dbReference type="SMART" id="SM00829"/>
    </source>
</evidence>
<evidence type="ECO:0000256" key="6">
    <source>
        <dbReference type="ARBA" id="ARBA00022946"/>
    </source>
</evidence>
<evidence type="ECO:0000256" key="5">
    <source>
        <dbReference type="ARBA" id="ARBA00022857"/>
    </source>
</evidence>
<dbReference type="EMBL" id="JAUIQD010000003">
    <property type="protein sequence ID" value="KAK3356398.1"/>
    <property type="molecule type" value="Genomic_DNA"/>
</dbReference>
<feature type="domain" description="Enoyl reductase (ER)" evidence="13">
    <location>
        <begin position="18"/>
        <end position="361"/>
    </location>
</feature>
<keyword evidence="8" id="KW-0443">Lipid metabolism</keyword>
<dbReference type="InterPro" id="IPR013154">
    <property type="entry name" value="ADH-like_N"/>
</dbReference>
<dbReference type="GO" id="GO:0005739">
    <property type="term" value="C:mitochondrion"/>
    <property type="evidence" value="ECO:0007669"/>
    <property type="project" value="UniProtKB-SubCell"/>
</dbReference>
<evidence type="ECO:0000256" key="4">
    <source>
        <dbReference type="ARBA" id="ARBA00022832"/>
    </source>
</evidence>
<dbReference type="PANTHER" id="PTHR43981">
    <property type="entry name" value="ENOYL-[ACYL-CARRIER-PROTEIN] REDUCTASE, MITOCHONDRIAL"/>
    <property type="match status" value="1"/>
</dbReference>
<dbReference type="Gene3D" id="3.40.50.720">
    <property type="entry name" value="NAD(P)-binding Rossmann-like Domain"/>
    <property type="match status" value="1"/>
</dbReference>
<dbReference type="Gene3D" id="3.90.180.10">
    <property type="entry name" value="Medium-chain alcohol dehydrogenases, catalytic domain"/>
    <property type="match status" value="1"/>
</dbReference>
<evidence type="ECO:0000256" key="12">
    <source>
        <dbReference type="ARBA" id="ARBA00048843"/>
    </source>
</evidence>
<dbReference type="Proteomes" id="UP001275084">
    <property type="component" value="Unassembled WGS sequence"/>
</dbReference>
<keyword evidence="10" id="KW-0275">Fatty acid biosynthesis</keyword>
<keyword evidence="5" id="KW-0521">NADP</keyword>
<evidence type="ECO:0000256" key="3">
    <source>
        <dbReference type="ARBA" id="ARBA00022516"/>
    </source>
</evidence>
<sequence length="364" mass="37721">MAHSLVQDVGSRTSSPCRLISHPIPYLAPRNGPAPGPNDGHDGHVLVRFLAAPVNRVDLMVLGGQYPVEPLFREAGQPVPGFDGVGQVEASTSPRFRAGDLVLPRRLGLGTWRTHAVLPAASLLGLPAGTPPLAAALLRSGAAVAWLLLEGMAAYSAALHPGDWLIVSAGTSVVAQLVAQLAARRGLRAALVIRDRAGDGAEAVKQKLRGLGAAAVLTESELHEAAAGSRLPVRPVLALDSVFGAVGQDLAAALAPGGTFVLVGLLAGPAASITVTTQYLFSRQISFLPFRSSELLKKMSDAGTEELLAKLAGFFIDGTLDIPELHVVDWKQAGPGGVEEALRRAAGAARSAEPGHVKTVWVLS</sequence>
<dbReference type="GO" id="GO:0141148">
    <property type="term" value="F:enoyl-[acyl-carrier-protein] reductase (NADPH) activity"/>
    <property type="evidence" value="ECO:0007669"/>
    <property type="project" value="UniProtKB-EC"/>
</dbReference>
<dbReference type="InterPro" id="IPR036291">
    <property type="entry name" value="NAD(P)-bd_dom_sf"/>
</dbReference>
<accession>A0AAJ0MFF8</accession>
<reference evidence="14" key="2">
    <citation type="submission" date="2023-06" db="EMBL/GenBank/DDBJ databases">
        <authorList>
            <consortium name="Lawrence Berkeley National Laboratory"/>
            <person name="Haridas S."/>
            <person name="Hensen N."/>
            <person name="Bonometti L."/>
            <person name="Westerberg I."/>
            <person name="Brannstrom I.O."/>
            <person name="Guillou S."/>
            <person name="Cros-Aarteil S."/>
            <person name="Calhoun S."/>
            <person name="Kuo A."/>
            <person name="Mondo S."/>
            <person name="Pangilinan J."/>
            <person name="Riley R."/>
            <person name="Labutti K."/>
            <person name="Andreopoulos B."/>
            <person name="Lipzen A."/>
            <person name="Chen C."/>
            <person name="Yanf M."/>
            <person name="Daum C."/>
            <person name="Ng V."/>
            <person name="Clum A."/>
            <person name="Steindorff A."/>
            <person name="Ohm R."/>
            <person name="Martin F."/>
            <person name="Silar P."/>
            <person name="Natvig D."/>
            <person name="Lalanne C."/>
            <person name="Gautier V."/>
            <person name="Ament-Velasquez S.L."/>
            <person name="Kruys A."/>
            <person name="Hutchinson M.I."/>
            <person name="Powell A.J."/>
            <person name="Barry K."/>
            <person name="Miller A.N."/>
            <person name="Grigoriev I.V."/>
            <person name="Debuchy R."/>
            <person name="Gladieux P."/>
            <person name="Thoren M.H."/>
            <person name="Johannesson H."/>
        </authorList>
    </citation>
    <scope>NUCLEOTIDE SEQUENCE</scope>
    <source>
        <strain evidence="14">CBS 955.72</strain>
    </source>
</reference>
<evidence type="ECO:0000313" key="14">
    <source>
        <dbReference type="EMBL" id="KAK3356398.1"/>
    </source>
</evidence>
<proteinExistence type="inferred from homology"/>
<dbReference type="SUPFAM" id="SSF50129">
    <property type="entry name" value="GroES-like"/>
    <property type="match status" value="1"/>
</dbReference>